<evidence type="ECO:0000313" key="2">
    <source>
        <dbReference type="Proteomes" id="UP000019918"/>
    </source>
</evidence>
<reference evidence="1 2" key="1">
    <citation type="submission" date="2014-02" db="EMBL/GenBank/DDBJ databases">
        <title>Draft genome of Erwinia mallotivora strain BT-MARDI, a papaya dieback pathogen.</title>
        <authorList>
            <person name="Redzuan R."/>
            <person name="Abu Bakar N."/>
            <person name="Badrun R."/>
            <person name="Mohd Raih M.F."/>
            <person name="Rozano L."/>
            <person name="Mat Amin N."/>
        </authorList>
    </citation>
    <scope>NUCLEOTIDE SEQUENCE [LARGE SCALE GENOMIC DNA]</scope>
    <source>
        <strain evidence="1 2">BT-MARDI</strain>
    </source>
</reference>
<protein>
    <submittedName>
        <fullName evidence="1">Uncharacterized protein</fullName>
    </submittedName>
</protein>
<proteinExistence type="predicted"/>
<organism evidence="1 2">
    <name type="scientific">Erwinia mallotivora</name>
    <dbReference type="NCBI Taxonomy" id="69222"/>
    <lineage>
        <taxon>Bacteria</taxon>
        <taxon>Pseudomonadati</taxon>
        <taxon>Pseudomonadota</taxon>
        <taxon>Gammaproteobacteria</taxon>
        <taxon>Enterobacterales</taxon>
        <taxon>Erwiniaceae</taxon>
        <taxon>Erwinia</taxon>
    </lineage>
</organism>
<name>A0A014N412_9GAMM</name>
<dbReference type="RefSeq" id="WP_034940324.1">
    <property type="nucleotide sequence ID" value="NZ_JFHN01000066.1"/>
</dbReference>
<dbReference type="AlphaFoldDB" id="A0A014N412"/>
<sequence length="389" mass="44743">MKSVSDEKLAITDKDTLRRRHSGNYNPLKNGEIYQLPYEVELGTKPPSFFDGLSDFDYLKYPTSVRKLSLKELRTELAYLDDGMEGSDFWKNFNDSALKSHLNIILGTVKKNEDDKDWRKKYLKQTGENDDDKPYHNDMLRCIYLLAHMHKASPSYIRQLSKTGCVWSTDLRVYYPRTDFAFSEEYGGYLSELYANILYHQPISIRKVVKYLDKIIEKLVQFSDSWLIAPILKGRSADTDSPGLKILKYNQIASITHFQALNQFLSDKITGNFTDNSFAQLKKNGTQNLATAQHYKLVAAQCLRMKMGVPSRKRNGMWYPVSATPCSQAFIDDHIELYSNALAADALNKLEFESVGSKSGKKDTSISSAIKKWPAKTLNRLMRFWLRNR</sequence>
<dbReference type="OrthoDB" id="6299846at2"/>
<evidence type="ECO:0000313" key="1">
    <source>
        <dbReference type="EMBL" id="EXU74138.1"/>
    </source>
</evidence>
<dbReference type="EMBL" id="JFHN01000066">
    <property type="protein sequence ID" value="EXU74138.1"/>
    <property type="molecule type" value="Genomic_DNA"/>
</dbReference>
<dbReference type="Proteomes" id="UP000019918">
    <property type="component" value="Unassembled WGS sequence"/>
</dbReference>
<gene>
    <name evidence="1" type="ORF">BG55_19115</name>
</gene>
<comment type="caution">
    <text evidence="1">The sequence shown here is derived from an EMBL/GenBank/DDBJ whole genome shotgun (WGS) entry which is preliminary data.</text>
</comment>
<dbReference type="PATRIC" id="fig|69222.5.peg.3903"/>
<accession>A0A014N412</accession>
<keyword evidence="2" id="KW-1185">Reference proteome</keyword>